<dbReference type="SMART" id="SM00360">
    <property type="entry name" value="RRM"/>
    <property type="match status" value="2"/>
</dbReference>
<dbReference type="OrthoDB" id="439808at2759"/>
<feature type="region of interest" description="Disordered" evidence="3">
    <location>
        <begin position="1"/>
        <end position="142"/>
    </location>
</feature>
<accession>A0A9Q5MYJ3</accession>
<dbReference type="PROSITE" id="PS50102">
    <property type="entry name" value="RRM"/>
    <property type="match status" value="2"/>
</dbReference>
<feature type="region of interest" description="Disordered" evidence="3">
    <location>
        <begin position="428"/>
        <end position="546"/>
    </location>
</feature>
<dbReference type="GO" id="GO:0005730">
    <property type="term" value="C:nucleolus"/>
    <property type="evidence" value="ECO:0007669"/>
    <property type="project" value="TreeGrafter"/>
</dbReference>
<dbReference type="PANTHER" id="PTHR23236:SF95">
    <property type="entry name" value="NUCLEOLAR PROTEIN 13"/>
    <property type="match status" value="1"/>
</dbReference>
<feature type="compositionally biased region" description="Polar residues" evidence="3">
    <location>
        <begin position="28"/>
        <end position="54"/>
    </location>
</feature>
<keyword evidence="1 2" id="KW-0694">RNA-binding</keyword>
<gene>
    <name evidence="5" type="ORF">A7U60_g8543</name>
</gene>
<feature type="compositionally biased region" description="Polar residues" evidence="3">
    <location>
        <begin position="102"/>
        <end position="118"/>
    </location>
</feature>
<reference evidence="5" key="1">
    <citation type="submission" date="2016-06" db="EMBL/GenBank/DDBJ databases">
        <title>Draft Genome sequence of the fungus Inonotus baumii.</title>
        <authorList>
            <person name="Zhu H."/>
            <person name="Lin W."/>
        </authorList>
    </citation>
    <scope>NUCLEOTIDE SEQUENCE</scope>
    <source>
        <strain evidence="5">821</strain>
    </source>
</reference>
<dbReference type="EMBL" id="LNZH02000215">
    <property type="protein sequence ID" value="OCB84557.1"/>
    <property type="molecule type" value="Genomic_DNA"/>
</dbReference>
<dbReference type="PANTHER" id="PTHR23236">
    <property type="entry name" value="EUKARYOTIC TRANSLATION INITIATION FACTOR 4B/4H"/>
    <property type="match status" value="1"/>
</dbReference>
<name>A0A9Q5MYJ3_SANBA</name>
<feature type="domain" description="RRM" evidence="4">
    <location>
        <begin position="296"/>
        <end position="425"/>
    </location>
</feature>
<dbReference type="GO" id="GO:0003723">
    <property type="term" value="F:RNA binding"/>
    <property type="evidence" value="ECO:0007669"/>
    <property type="project" value="UniProtKB-UniRule"/>
</dbReference>
<evidence type="ECO:0000313" key="6">
    <source>
        <dbReference type="Proteomes" id="UP000757232"/>
    </source>
</evidence>
<feature type="compositionally biased region" description="Basic and acidic residues" evidence="3">
    <location>
        <begin position="469"/>
        <end position="500"/>
    </location>
</feature>
<sequence>MSPSSSSESDSEASVYSSRSSASSSPSHTNLKSVAKRNTPSSEEQTSKNANNGLAGSKKRKRDIDETKVPENNERVENYEQEEVKVLSHKEQRRLRKKQKTLAATSTEPITDSKTMKSQVKEKPKAKEKGDEQQQSKRQNSVWVGNLSYRTTPDALRAFFVDAGAGEVTRVHMPYKGAPGVEKMKGLKTVKENRGFAYVDFGTPDAKALAISLSEKNLDGRRLLIKDGDDFSGRPTISSSPTAEPGLEDTFQRQETDTANPSVPSSDSATKQSGFSLGPTKTAKKILKAQKQPPCPCLFLGNLGYEATEEKIRQMFEGHARATALMKAKKKREKEKKKSVKISKGKNNDLLGIEDGERDEAEEDIDAEIDVGIKKVRLGTFEDSGVCKGFAFVDFTSTQHATAALTNLANHFLDGRALVVEYASPEAARRGGYRPGAEKAVQKKEREMKMKRAGKDKYNDWKKKLKPVRGSDADAKQPRAEVVEAREEGEPGAKRPRTDADGTNTTKMKAAQPLKEKRQKPGAALASAQREKYAIVPSEGTRLKFS</sequence>
<proteinExistence type="predicted"/>
<dbReference type="InterPro" id="IPR000504">
    <property type="entry name" value="RRM_dom"/>
</dbReference>
<dbReference type="InterPro" id="IPR012677">
    <property type="entry name" value="Nucleotide-bd_a/b_plait_sf"/>
</dbReference>
<dbReference type="Proteomes" id="UP000757232">
    <property type="component" value="Unassembled WGS sequence"/>
</dbReference>
<dbReference type="Gene3D" id="3.30.70.330">
    <property type="match status" value="2"/>
</dbReference>
<evidence type="ECO:0000256" key="3">
    <source>
        <dbReference type="SAM" id="MobiDB-lite"/>
    </source>
</evidence>
<feature type="compositionally biased region" description="Basic and acidic residues" evidence="3">
    <location>
        <begin position="119"/>
        <end position="135"/>
    </location>
</feature>
<feature type="compositionally biased region" description="Basic and acidic residues" evidence="3">
    <location>
        <begin position="436"/>
        <end position="462"/>
    </location>
</feature>
<feature type="region of interest" description="Disordered" evidence="3">
    <location>
        <begin position="227"/>
        <end position="277"/>
    </location>
</feature>
<dbReference type="Pfam" id="PF00076">
    <property type="entry name" value="RRM_1"/>
    <property type="match status" value="1"/>
</dbReference>
<organism evidence="5 6">
    <name type="scientific">Sanghuangporus baumii</name>
    <name type="common">Phellinus baumii</name>
    <dbReference type="NCBI Taxonomy" id="108892"/>
    <lineage>
        <taxon>Eukaryota</taxon>
        <taxon>Fungi</taxon>
        <taxon>Dikarya</taxon>
        <taxon>Basidiomycota</taxon>
        <taxon>Agaricomycotina</taxon>
        <taxon>Agaricomycetes</taxon>
        <taxon>Hymenochaetales</taxon>
        <taxon>Hymenochaetaceae</taxon>
        <taxon>Sanghuangporus</taxon>
    </lineage>
</organism>
<feature type="compositionally biased region" description="Basic residues" evidence="3">
    <location>
        <begin position="91"/>
        <end position="100"/>
    </location>
</feature>
<evidence type="ECO:0000259" key="4">
    <source>
        <dbReference type="PROSITE" id="PS50102"/>
    </source>
</evidence>
<feature type="compositionally biased region" description="Low complexity" evidence="3">
    <location>
        <begin position="1"/>
        <end position="27"/>
    </location>
</feature>
<dbReference type="InterPro" id="IPR035979">
    <property type="entry name" value="RBD_domain_sf"/>
</dbReference>
<evidence type="ECO:0000256" key="1">
    <source>
        <dbReference type="ARBA" id="ARBA00022884"/>
    </source>
</evidence>
<dbReference type="AlphaFoldDB" id="A0A9Q5MYJ3"/>
<comment type="caution">
    <text evidence="5">The sequence shown here is derived from an EMBL/GenBank/DDBJ whole genome shotgun (WGS) entry which is preliminary data.</text>
</comment>
<feature type="compositionally biased region" description="Basic and acidic residues" evidence="3">
    <location>
        <begin position="62"/>
        <end position="90"/>
    </location>
</feature>
<evidence type="ECO:0000313" key="5">
    <source>
        <dbReference type="EMBL" id="OCB84557.1"/>
    </source>
</evidence>
<keyword evidence="6" id="KW-1185">Reference proteome</keyword>
<protein>
    <submittedName>
        <fullName evidence="5">RNA-binding domain-containing protein</fullName>
    </submittedName>
</protein>
<feature type="compositionally biased region" description="Polar residues" evidence="3">
    <location>
        <begin position="257"/>
        <end position="275"/>
    </location>
</feature>
<feature type="domain" description="RRM" evidence="4">
    <location>
        <begin position="140"/>
        <end position="230"/>
    </location>
</feature>
<evidence type="ECO:0000256" key="2">
    <source>
        <dbReference type="PROSITE-ProRule" id="PRU00176"/>
    </source>
</evidence>
<dbReference type="SUPFAM" id="SSF54928">
    <property type="entry name" value="RNA-binding domain, RBD"/>
    <property type="match status" value="2"/>
</dbReference>